<reference evidence="2" key="1">
    <citation type="journal article" date="2011" name="Science">
        <title>The plant cell wall-decomposing machinery underlies the functional diversity of forest fungi.</title>
        <authorList>
            <person name="Eastwood D.C."/>
            <person name="Floudas D."/>
            <person name="Binder M."/>
            <person name="Majcherczyk A."/>
            <person name="Schneider P."/>
            <person name="Aerts A."/>
            <person name="Asiegbu F.O."/>
            <person name="Baker S.E."/>
            <person name="Barry K."/>
            <person name="Bendiksby M."/>
            <person name="Blumentritt M."/>
            <person name="Coutinho P.M."/>
            <person name="Cullen D."/>
            <person name="de Vries R.P."/>
            <person name="Gathman A."/>
            <person name="Goodell B."/>
            <person name="Henrissat B."/>
            <person name="Ihrmark K."/>
            <person name="Kauserud H."/>
            <person name="Kohler A."/>
            <person name="LaButti K."/>
            <person name="Lapidus A."/>
            <person name="Lavin J.L."/>
            <person name="Lee Y.-H."/>
            <person name="Lindquist E."/>
            <person name="Lilly W."/>
            <person name="Lucas S."/>
            <person name="Morin E."/>
            <person name="Murat C."/>
            <person name="Oguiza J.A."/>
            <person name="Park J."/>
            <person name="Pisabarro A.G."/>
            <person name="Riley R."/>
            <person name="Rosling A."/>
            <person name="Salamov A."/>
            <person name="Schmidt O."/>
            <person name="Schmutz J."/>
            <person name="Skrede I."/>
            <person name="Stenlid J."/>
            <person name="Wiebenga A."/>
            <person name="Xie X."/>
            <person name="Kuees U."/>
            <person name="Hibbett D.S."/>
            <person name="Hoffmeister D."/>
            <person name="Hoegberg N."/>
            <person name="Martin F."/>
            <person name="Grigoriev I.V."/>
            <person name="Watkinson S.C."/>
        </authorList>
    </citation>
    <scope>NUCLEOTIDE SEQUENCE [LARGE SCALE GENOMIC DNA]</scope>
    <source>
        <strain evidence="2">strain S7.3</strain>
    </source>
</reference>
<dbReference type="AlphaFoldDB" id="F8PT57"/>
<dbReference type="Proteomes" id="UP000008063">
    <property type="component" value="Unassembled WGS sequence"/>
</dbReference>
<proteinExistence type="predicted"/>
<accession>F8PT57</accession>
<evidence type="ECO:0000313" key="1">
    <source>
        <dbReference type="EMBL" id="EGO00887.1"/>
    </source>
</evidence>
<gene>
    <name evidence="1" type="ORF">SERLA73DRAFT_133985</name>
</gene>
<evidence type="ECO:0000313" key="2">
    <source>
        <dbReference type="Proteomes" id="UP000008063"/>
    </source>
</evidence>
<sequence length="54" mass="6092">MSDCCKAENVHLQTFSKEVEHAMCCHRDELLSVARSVCQCTHKLGTTNQLQVDI</sequence>
<organism evidence="2">
    <name type="scientific">Serpula lacrymans var. lacrymans (strain S7.3)</name>
    <name type="common">Dry rot fungus</name>
    <dbReference type="NCBI Taxonomy" id="936435"/>
    <lineage>
        <taxon>Eukaryota</taxon>
        <taxon>Fungi</taxon>
        <taxon>Dikarya</taxon>
        <taxon>Basidiomycota</taxon>
        <taxon>Agaricomycotina</taxon>
        <taxon>Agaricomycetes</taxon>
        <taxon>Agaricomycetidae</taxon>
        <taxon>Boletales</taxon>
        <taxon>Coniophorineae</taxon>
        <taxon>Serpulaceae</taxon>
        <taxon>Serpula</taxon>
    </lineage>
</organism>
<dbReference type="HOGENOM" id="CLU_3051853_0_0_1"/>
<protein>
    <submittedName>
        <fullName evidence="1">Uncharacterized protein</fullName>
    </submittedName>
</protein>
<dbReference type="InParanoid" id="F8PT57"/>
<name>F8PT57_SERL3</name>
<keyword evidence="2" id="KW-1185">Reference proteome</keyword>
<dbReference type="EMBL" id="GL945478">
    <property type="protein sequence ID" value="EGO00887.1"/>
    <property type="molecule type" value="Genomic_DNA"/>
</dbReference>